<evidence type="ECO:0000313" key="4">
    <source>
        <dbReference type="Proteomes" id="UP000224006"/>
    </source>
</evidence>
<gene>
    <name evidence="3" type="ORF">BESB_025610</name>
</gene>
<sequence length="733" mass="78108">MDVHAEKSAVAVLSQTAPTHGVNRPAGTLSDPDPPDLQAGADHVSSAWSQGGEQTPFRDAEFLPHSPKAARMTRELASTQMKLVKLLEEGREGAGNYVRRRIQARMEKAHIYTVPSTWVRDAKRNFRRAAARRHMKMHQLFNKLLVNLHQLNPVPGESNNARHAAGSTVTAHPEGCQLDAADSPEKGSSGGLSSAARNECVSPTSTSSILGCESALHAGAAACTSSASTGTMLERAWSSDRAPKSLASSTNSGSSKVVTCSNAAPADGLSGSQAQESGVTQSGVRSVTGCTSVVGCASASREGFLCSQLRLQLLEHDLRELEREEQRRRESYVRQKFAIAERRGLGFLLSDEPERREFLSAAEAEYEASSPKRVELAYFRQAVAKERQRLASIAPAAILSPQQKSQPSLQQLLTRECVVGADGQSRDEATVATEECKSRAFGPSFFVDLPPGDRLNLGGSPAGESAAVCPDVAASSVKRPVYEAPTGSVRPVVGRSAAAARGDESPGAGSAAVGDTPGPSHFAVFSSDLREHLLTGYRTGPALSFFLKMEIAALRAQIQQVEEDDKEDLDSYVARHIRERMGDVGATTPAARWARDARHNYRRAAIRRNLRLSTSFDLPPPGRPGAFQVLNDGAPSDVTPGTSSGDDSVLLAFYEPSSEGTQAQWGASDDDSIVQMVAAAVDESPWARSVDWATLLGVHAPRDSQLSPVDADSQASAQEDAPQSDSSNISPLP</sequence>
<keyword evidence="1" id="KW-0175">Coiled coil</keyword>
<reference evidence="3 4" key="1">
    <citation type="submission" date="2017-09" db="EMBL/GenBank/DDBJ databases">
        <title>Genome sequencing of Besnoitia besnoiti strain Bb-Ger1.</title>
        <authorList>
            <person name="Schares G."/>
            <person name="Venepally P."/>
            <person name="Lorenzi H.A."/>
        </authorList>
    </citation>
    <scope>NUCLEOTIDE SEQUENCE [LARGE SCALE GENOMIC DNA]</scope>
    <source>
        <strain evidence="3 4">Bb-Ger1</strain>
    </source>
</reference>
<dbReference type="EMBL" id="NWUJ01000014">
    <property type="protein sequence ID" value="PFH31587.1"/>
    <property type="molecule type" value="Genomic_DNA"/>
</dbReference>
<feature type="region of interest" description="Disordered" evidence="2">
    <location>
        <begin position="1"/>
        <end position="59"/>
    </location>
</feature>
<name>A0A2A9M7G0_BESBE</name>
<dbReference type="KEGG" id="bbes:BESB_025610"/>
<accession>A0A2A9M7G0</accession>
<dbReference type="GeneID" id="40307613"/>
<dbReference type="VEuPathDB" id="ToxoDB:BESB_025610"/>
<feature type="region of interest" description="Disordered" evidence="2">
    <location>
        <begin position="496"/>
        <end position="517"/>
    </location>
</feature>
<evidence type="ECO:0000313" key="3">
    <source>
        <dbReference type="EMBL" id="PFH31587.1"/>
    </source>
</evidence>
<dbReference type="AlphaFoldDB" id="A0A2A9M7G0"/>
<proteinExistence type="predicted"/>
<feature type="region of interest" description="Disordered" evidence="2">
    <location>
        <begin position="240"/>
        <end position="259"/>
    </location>
</feature>
<feature type="region of interest" description="Disordered" evidence="2">
    <location>
        <begin position="701"/>
        <end position="733"/>
    </location>
</feature>
<keyword evidence="4" id="KW-1185">Reference proteome</keyword>
<feature type="compositionally biased region" description="Polar residues" evidence="2">
    <location>
        <begin position="246"/>
        <end position="259"/>
    </location>
</feature>
<feature type="coiled-coil region" evidence="1">
    <location>
        <begin position="304"/>
        <end position="331"/>
    </location>
</feature>
<evidence type="ECO:0000256" key="1">
    <source>
        <dbReference type="SAM" id="Coils"/>
    </source>
</evidence>
<organism evidence="3 4">
    <name type="scientific">Besnoitia besnoiti</name>
    <name type="common">Apicomplexan protozoan</name>
    <dbReference type="NCBI Taxonomy" id="94643"/>
    <lineage>
        <taxon>Eukaryota</taxon>
        <taxon>Sar</taxon>
        <taxon>Alveolata</taxon>
        <taxon>Apicomplexa</taxon>
        <taxon>Conoidasida</taxon>
        <taxon>Coccidia</taxon>
        <taxon>Eucoccidiorida</taxon>
        <taxon>Eimeriorina</taxon>
        <taxon>Sarcocystidae</taxon>
        <taxon>Besnoitia</taxon>
    </lineage>
</organism>
<evidence type="ECO:0000256" key="2">
    <source>
        <dbReference type="SAM" id="MobiDB-lite"/>
    </source>
</evidence>
<feature type="compositionally biased region" description="Low complexity" evidence="2">
    <location>
        <begin position="710"/>
        <end position="727"/>
    </location>
</feature>
<feature type="region of interest" description="Disordered" evidence="2">
    <location>
        <begin position="155"/>
        <end position="198"/>
    </location>
</feature>
<comment type="caution">
    <text evidence="3">The sequence shown here is derived from an EMBL/GenBank/DDBJ whole genome shotgun (WGS) entry which is preliminary data.</text>
</comment>
<dbReference type="RefSeq" id="XP_029215596.1">
    <property type="nucleotide sequence ID" value="XM_029361241.1"/>
</dbReference>
<dbReference type="Proteomes" id="UP000224006">
    <property type="component" value="Unassembled WGS sequence"/>
</dbReference>
<protein>
    <submittedName>
        <fullName evidence="3">Uncharacterized protein</fullName>
    </submittedName>
</protein>